<evidence type="ECO:0000256" key="1">
    <source>
        <dbReference type="SAM" id="MobiDB-lite"/>
    </source>
</evidence>
<dbReference type="AlphaFoldDB" id="A0A6S7GX80"/>
<feature type="region of interest" description="Disordered" evidence="1">
    <location>
        <begin position="47"/>
        <end position="154"/>
    </location>
</feature>
<feature type="compositionally biased region" description="Basic and acidic residues" evidence="1">
    <location>
        <begin position="122"/>
        <end position="143"/>
    </location>
</feature>
<feature type="region of interest" description="Disordered" evidence="1">
    <location>
        <begin position="171"/>
        <end position="206"/>
    </location>
</feature>
<feature type="compositionally biased region" description="Polar residues" evidence="1">
    <location>
        <begin position="178"/>
        <end position="193"/>
    </location>
</feature>
<protein>
    <submittedName>
        <fullName evidence="2">Uncharacterized protein</fullName>
    </submittedName>
</protein>
<dbReference type="OrthoDB" id="10517539at2759"/>
<feature type="compositionally biased region" description="Acidic residues" evidence="1">
    <location>
        <begin position="112"/>
        <end position="121"/>
    </location>
</feature>
<feature type="compositionally biased region" description="Basic and acidic residues" evidence="1">
    <location>
        <begin position="77"/>
        <end position="90"/>
    </location>
</feature>
<organism evidence="2 3">
    <name type="scientific">Paramuricea clavata</name>
    <name type="common">Red gorgonian</name>
    <name type="synonym">Violescent sea-whip</name>
    <dbReference type="NCBI Taxonomy" id="317549"/>
    <lineage>
        <taxon>Eukaryota</taxon>
        <taxon>Metazoa</taxon>
        <taxon>Cnidaria</taxon>
        <taxon>Anthozoa</taxon>
        <taxon>Octocorallia</taxon>
        <taxon>Malacalcyonacea</taxon>
        <taxon>Plexauridae</taxon>
        <taxon>Paramuricea</taxon>
    </lineage>
</organism>
<dbReference type="EMBL" id="CACRXK020001436">
    <property type="protein sequence ID" value="CAB3989140.1"/>
    <property type="molecule type" value="Genomic_DNA"/>
</dbReference>
<gene>
    <name evidence="2" type="ORF">PACLA_8A018668</name>
</gene>
<keyword evidence="3" id="KW-1185">Reference proteome</keyword>
<dbReference type="Proteomes" id="UP001152795">
    <property type="component" value="Unassembled WGS sequence"/>
</dbReference>
<reference evidence="2" key="1">
    <citation type="submission" date="2020-04" db="EMBL/GenBank/DDBJ databases">
        <authorList>
            <person name="Alioto T."/>
            <person name="Alioto T."/>
            <person name="Gomez Garrido J."/>
        </authorList>
    </citation>
    <scope>NUCLEOTIDE SEQUENCE</scope>
    <source>
        <strain evidence="2">A484AB</strain>
    </source>
</reference>
<evidence type="ECO:0000313" key="2">
    <source>
        <dbReference type="EMBL" id="CAB3989140.1"/>
    </source>
</evidence>
<comment type="caution">
    <text evidence="2">The sequence shown here is derived from an EMBL/GenBank/DDBJ whole genome shotgun (WGS) entry which is preliminary data.</text>
</comment>
<name>A0A6S7GX80_PARCT</name>
<accession>A0A6S7GX80</accession>
<sequence>MLVSNAINVAAIPDEAQEAQASDKPDIKETIEEVEEKSRTNSILINRDSDHIRNSRGSKVLSWSDISTTKPVEEDENSKKRTKSETELKSLPRGSGGSSHIPAIVVSQPSIETEDDESEANDTDRLIKDDNDSPKKPSEEPNQDKNATTYSCSEHVKDILRESYGDEVEEWFQKPKKTSSQDNLEQAPDSNVKYQAIKTDEDEDID</sequence>
<proteinExistence type="predicted"/>
<evidence type="ECO:0000313" key="3">
    <source>
        <dbReference type="Proteomes" id="UP001152795"/>
    </source>
</evidence>